<dbReference type="InterPro" id="IPR050109">
    <property type="entry name" value="HTH-type_TetR-like_transc_reg"/>
</dbReference>
<evidence type="ECO:0000256" key="4">
    <source>
        <dbReference type="PROSITE-ProRule" id="PRU00335"/>
    </source>
</evidence>
<organism evidence="6 7">
    <name type="scientific">Alterisphingorhabdus coralli</name>
    <dbReference type="NCBI Taxonomy" id="3071408"/>
    <lineage>
        <taxon>Bacteria</taxon>
        <taxon>Pseudomonadati</taxon>
        <taxon>Pseudomonadota</taxon>
        <taxon>Alphaproteobacteria</taxon>
        <taxon>Sphingomonadales</taxon>
        <taxon>Sphingomonadaceae</taxon>
        <taxon>Alterisphingorhabdus (ex Yan et al. 2024)</taxon>
    </lineage>
</organism>
<dbReference type="InterPro" id="IPR009057">
    <property type="entry name" value="Homeodomain-like_sf"/>
</dbReference>
<dbReference type="InterPro" id="IPR049484">
    <property type="entry name" value="Rv0078-like_C"/>
</dbReference>
<dbReference type="PROSITE" id="PS50977">
    <property type="entry name" value="HTH_TETR_2"/>
    <property type="match status" value="1"/>
</dbReference>
<evidence type="ECO:0000256" key="2">
    <source>
        <dbReference type="ARBA" id="ARBA00023125"/>
    </source>
</evidence>
<dbReference type="RefSeq" id="WP_317082962.1">
    <property type="nucleotide sequence ID" value="NZ_CP136594.1"/>
</dbReference>
<dbReference type="InterPro" id="IPR023772">
    <property type="entry name" value="DNA-bd_HTH_TetR-type_CS"/>
</dbReference>
<dbReference type="KEGG" id="acoa:RB602_03415"/>
<dbReference type="EMBL" id="CP136594">
    <property type="protein sequence ID" value="WOE75776.1"/>
    <property type="molecule type" value="Genomic_DNA"/>
</dbReference>
<evidence type="ECO:0000256" key="3">
    <source>
        <dbReference type="ARBA" id="ARBA00023163"/>
    </source>
</evidence>
<evidence type="ECO:0000313" key="7">
    <source>
        <dbReference type="Proteomes" id="UP001302429"/>
    </source>
</evidence>
<proteinExistence type="predicted"/>
<feature type="DNA-binding region" description="H-T-H motif" evidence="4">
    <location>
        <begin position="39"/>
        <end position="58"/>
    </location>
</feature>
<name>A0AA97F7U7_9SPHN</name>
<sequence length="204" mass="21800">MTDNNATSDGRANRSAETQARIIAVARDEFAEHGFGGASLAAIVRKADVTTGAIYHHFADKKGLFQAVAEHLEQEILDHVAALPPLDDPWEAFAQRIGGALEICARPDIARIVFKEAPSVIDPVTWREIEMQYAFGKVCMEIGALAQAGVIDAPNAELTSKILLGAIIEAAHMVASSEDKESALVEAQSAILKMVTALRNPAQG</sequence>
<keyword evidence="1" id="KW-0805">Transcription regulation</keyword>
<feature type="domain" description="HTH tetR-type" evidence="5">
    <location>
        <begin position="16"/>
        <end position="76"/>
    </location>
</feature>
<keyword evidence="3" id="KW-0804">Transcription</keyword>
<dbReference type="PRINTS" id="PR00455">
    <property type="entry name" value="HTHTETR"/>
</dbReference>
<dbReference type="Gene3D" id="1.10.357.10">
    <property type="entry name" value="Tetracycline Repressor, domain 2"/>
    <property type="match status" value="1"/>
</dbReference>
<dbReference type="GO" id="GO:0000976">
    <property type="term" value="F:transcription cis-regulatory region binding"/>
    <property type="evidence" value="ECO:0007669"/>
    <property type="project" value="TreeGrafter"/>
</dbReference>
<accession>A0AA97F7U7</accession>
<evidence type="ECO:0000256" key="1">
    <source>
        <dbReference type="ARBA" id="ARBA00023015"/>
    </source>
</evidence>
<reference evidence="6 7" key="1">
    <citation type="submission" date="2023-10" db="EMBL/GenBank/DDBJ databases">
        <title>Complete genome sequence of a Sphingomonadaceae bacterium.</title>
        <authorList>
            <person name="Yan C."/>
        </authorList>
    </citation>
    <scope>NUCLEOTIDE SEQUENCE [LARGE SCALE GENOMIC DNA]</scope>
    <source>
        <strain evidence="6 7">SCSIO 66989</strain>
    </source>
</reference>
<dbReference type="Pfam" id="PF21351">
    <property type="entry name" value="TetR_C_41"/>
    <property type="match status" value="1"/>
</dbReference>
<dbReference type="Pfam" id="PF00440">
    <property type="entry name" value="TetR_N"/>
    <property type="match status" value="1"/>
</dbReference>
<dbReference type="PROSITE" id="PS01081">
    <property type="entry name" value="HTH_TETR_1"/>
    <property type="match status" value="1"/>
</dbReference>
<dbReference type="PANTHER" id="PTHR30055">
    <property type="entry name" value="HTH-TYPE TRANSCRIPTIONAL REGULATOR RUTR"/>
    <property type="match status" value="1"/>
</dbReference>
<evidence type="ECO:0000259" key="5">
    <source>
        <dbReference type="PROSITE" id="PS50977"/>
    </source>
</evidence>
<evidence type="ECO:0000313" key="6">
    <source>
        <dbReference type="EMBL" id="WOE75776.1"/>
    </source>
</evidence>
<keyword evidence="2 4" id="KW-0238">DNA-binding</keyword>
<protein>
    <submittedName>
        <fullName evidence="6">TetR/AcrR family transcriptional regulator</fullName>
    </submittedName>
</protein>
<dbReference type="PANTHER" id="PTHR30055:SF234">
    <property type="entry name" value="HTH-TYPE TRANSCRIPTIONAL REGULATOR BETI"/>
    <property type="match status" value="1"/>
</dbReference>
<dbReference type="Proteomes" id="UP001302429">
    <property type="component" value="Chromosome"/>
</dbReference>
<keyword evidence="7" id="KW-1185">Reference proteome</keyword>
<gene>
    <name evidence="6" type="ORF">RB602_03415</name>
</gene>
<dbReference type="InterPro" id="IPR001647">
    <property type="entry name" value="HTH_TetR"/>
</dbReference>
<dbReference type="SUPFAM" id="SSF46689">
    <property type="entry name" value="Homeodomain-like"/>
    <property type="match status" value="1"/>
</dbReference>
<dbReference type="GO" id="GO:0003700">
    <property type="term" value="F:DNA-binding transcription factor activity"/>
    <property type="evidence" value="ECO:0007669"/>
    <property type="project" value="TreeGrafter"/>
</dbReference>
<dbReference type="AlphaFoldDB" id="A0AA97F7U7"/>